<dbReference type="GO" id="GO:0004252">
    <property type="term" value="F:serine-type endopeptidase activity"/>
    <property type="evidence" value="ECO:0007669"/>
    <property type="project" value="InterPro"/>
</dbReference>
<evidence type="ECO:0000256" key="3">
    <source>
        <dbReference type="ARBA" id="ARBA00022692"/>
    </source>
</evidence>
<dbReference type="AlphaFoldDB" id="A0A1I7NWH0"/>
<evidence type="ECO:0000256" key="4">
    <source>
        <dbReference type="ARBA" id="ARBA00022801"/>
    </source>
</evidence>
<dbReference type="STRING" id="51670.SAMN04488557_4043"/>
<keyword evidence="10" id="KW-1185">Reference proteome</keyword>
<keyword evidence="9" id="KW-0645">Protease</keyword>
<feature type="transmembrane region" description="Helical" evidence="7">
    <location>
        <begin position="21"/>
        <end position="40"/>
    </location>
</feature>
<dbReference type="PANTHER" id="PTHR43731">
    <property type="entry name" value="RHOMBOID PROTEASE"/>
    <property type="match status" value="1"/>
</dbReference>
<evidence type="ECO:0000256" key="7">
    <source>
        <dbReference type="SAM" id="Phobius"/>
    </source>
</evidence>
<evidence type="ECO:0000313" key="10">
    <source>
        <dbReference type="Proteomes" id="UP000199423"/>
    </source>
</evidence>
<comment type="subcellular location">
    <subcellularLocation>
        <location evidence="1">Membrane</location>
        <topology evidence="1">Multi-pass membrane protein</topology>
    </subcellularLocation>
</comment>
<dbReference type="PANTHER" id="PTHR43731:SF14">
    <property type="entry name" value="PRESENILIN-ASSOCIATED RHOMBOID-LIKE PROTEIN, MITOCHONDRIAL"/>
    <property type="match status" value="1"/>
</dbReference>
<dbReference type="OrthoDB" id="9797190at2"/>
<dbReference type="GO" id="GO:0006508">
    <property type="term" value="P:proteolysis"/>
    <property type="evidence" value="ECO:0007669"/>
    <property type="project" value="UniProtKB-KW"/>
</dbReference>
<evidence type="ECO:0000256" key="2">
    <source>
        <dbReference type="ARBA" id="ARBA00009045"/>
    </source>
</evidence>
<name>A0A1I7NWH0_9HYPH</name>
<feature type="transmembrane region" description="Helical" evidence="7">
    <location>
        <begin position="137"/>
        <end position="158"/>
    </location>
</feature>
<feature type="transmembrane region" description="Helical" evidence="7">
    <location>
        <begin position="87"/>
        <end position="106"/>
    </location>
</feature>
<accession>A0A1I7NWH0</accession>
<dbReference type="Gene3D" id="1.20.1540.10">
    <property type="entry name" value="Rhomboid-like"/>
    <property type="match status" value="1"/>
</dbReference>
<dbReference type="GO" id="GO:0016020">
    <property type="term" value="C:membrane"/>
    <property type="evidence" value="ECO:0007669"/>
    <property type="project" value="UniProtKB-SubCell"/>
</dbReference>
<comment type="similarity">
    <text evidence="2">Belongs to the peptidase S54 family.</text>
</comment>
<feature type="transmembrane region" description="Helical" evidence="7">
    <location>
        <begin position="113"/>
        <end position="131"/>
    </location>
</feature>
<evidence type="ECO:0000259" key="8">
    <source>
        <dbReference type="Pfam" id="PF01694"/>
    </source>
</evidence>
<evidence type="ECO:0000256" key="1">
    <source>
        <dbReference type="ARBA" id="ARBA00004141"/>
    </source>
</evidence>
<organism evidence="9 10">
    <name type="scientific">Hyphomicrobium facile</name>
    <dbReference type="NCBI Taxonomy" id="51670"/>
    <lineage>
        <taxon>Bacteria</taxon>
        <taxon>Pseudomonadati</taxon>
        <taxon>Pseudomonadota</taxon>
        <taxon>Alphaproteobacteria</taxon>
        <taxon>Hyphomicrobiales</taxon>
        <taxon>Hyphomicrobiaceae</taxon>
        <taxon>Hyphomicrobium</taxon>
    </lineage>
</organism>
<feature type="transmembrane region" description="Helical" evidence="7">
    <location>
        <begin position="217"/>
        <end position="236"/>
    </location>
</feature>
<feature type="domain" description="Peptidase S54 rhomboid" evidence="8">
    <location>
        <begin position="74"/>
        <end position="232"/>
    </location>
</feature>
<keyword evidence="5 7" id="KW-1133">Transmembrane helix</keyword>
<dbReference type="EMBL" id="FPCH01000005">
    <property type="protein sequence ID" value="SFV39020.1"/>
    <property type="molecule type" value="Genomic_DNA"/>
</dbReference>
<dbReference type="SUPFAM" id="SSF144091">
    <property type="entry name" value="Rhomboid-like"/>
    <property type="match status" value="1"/>
</dbReference>
<dbReference type="InterPro" id="IPR022764">
    <property type="entry name" value="Peptidase_S54_rhomboid_dom"/>
</dbReference>
<proteinExistence type="inferred from homology"/>
<evidence type="ECO:0000256" key="6">
    <source>
        <dbReference type="ARBA" id="ARBA00023136"/>
    </source>
</evidence>
<protein>
    <submittedName>
        <fullName evidence="9">Membrane associated serine protease, rhomboid family</fullName>
    </submittedName>
</protein>
<dbReference type="Proteomes" id="UP000199423">
    <property type="component" value="Unassembled WGS sequence"/>
</dbReference>
<dbReference type="InterPro" id="IPR035952">
    <property type="entry name" value="Rhomboid-like_sf"/>
</dbReference>
<gene>
    <name evidence="9" type="ORF">SAMN04488557_4043</name>
</gene>
<keyword evidence="6 7" id="KW-0472">Membrane</keyword>
<keyword evidence="3 7" id="KW-0812">Transmembrane</keyword>
<evidence type="ECO:0000256" key="5">
    <source>
        <dbReference type="ARBA" id="ARBA00022989"/>
    </source>
</evidence>
<evidence type="ECO:0000313" key="9">
    <source>
        <dbReference type="EMBL" id="SFV39020.1"/>
    </source>
</evidence>
<sequence length="251" mass="26749">MPHRIKVGRLVNREPIFNVPGAVLAIIAVLIAVHAAMSFLTPDDFTWWLLALAFIPARYSGLAGELPGGDVSAVTSWMTHMLVHADMTHLVFNSAWMLAFGSVLCARLGGGRFLAFSIAGGVCGALLFLVFNPEMLAPVIGASGAISAMMGGVMRFLFPALDRGEGYLLRERPSAIPALTLRSALNDRRIILVSAAFLAINLLAIIGFGKFGEEGEIAWEAHVGGYLFGLFALGAFDRAAQNDPPPSPDLD</sequence>
<reference evidence="10" key="1">
    <citation type="submission" date="2016-10" db="EMBL/GenBank/DDBJ databases">
        <authorList>
            <person name="Varghese N."/>
            <person name="Submissions S."/>
        </authorList>
    </citation>
    <scope>NUCLEOTIDE SEQUENCE [LARGE SCALE GENOMIC DNA]</scope>
    <source>
        <strain evidence="10">DSM 1565</strain>
    </source>
</reference>
<dbReference type="Pfam" id="PF01694">
    <property type="entry name" value="Rhomboid"/>
    <property type="match status" value="1"/>
</dbReference>
<dbReference type="InterPro" id="IPR050925">
    <property type="entry name" value="Rhomboid_protease_S54"/>
</dbReference>
<feature type="transmembrane region" description="Helical" evidence="7">
    <location>
        <begin position="190"/>
        <end position="211"/>
    </location>
</feature>
<keyword evidence="4" id="KW-0378">Hydrolase</keyword>